<feature type="transmembrane region" description="Helical" evidence="1">
    <location>
        <begin position="63"/>
        <end position="80"/>
    </location>
</feature>
<dbReference type="RefSeq" id="WP_285994727.1">
    <property type="nucleotide sequence ID" value="NZ_CP127295.1"/>
</dbReference>
<name>A0A9Y2JGW2_9PSEU</name>
<dbReference type="EMBL" id="CP127295">
    <property type="protein sequence ID" value="WIX98242.1"/>
    <property type="molecule type" value="Genomic_DNA"/>
</dbReference>
<evidence type="ECO:0000313" key="2">
    <source>
        <dbReference type="EMBL" id="WIX98242.1"/>
    </source>
</evidence>
<feature type="transmembrane region" description="Helical" evidence="1">
    <location>
        <begin position="31"/>
        <end position="51"/>
    </location>
</feature>
<dbReference type="AlphaFoldDB" id="A0A9Y2JGW2"/>
<gene>
    <name evidence="2" type="ORF">QRX60_29745</name>
</gene>
<evidence type="ECO:0000313" key="3">
    <source>
        <dbReference type="Proteomes" id="UP001239397"/>
    </source>
</evidence>
<organism evidence="2 3">
    <name type="scientific">Amycolatopsis mongoliensis</name>
    <dbReference type="NCBI Taxonomy" id="715475"/>
    <lineage>
        <taxon>Bacteria</taxon>
        <taxon>Bacillati</taxon>
        <taxon>Actinomycetota</taxon>
        <taxon>Actinomycetes</taxon>
        <taxon>Pseudonocardiales</taxon>
        <taxon>Pseudonocardiaceae</taxon>
        <taxon>Amycolatopsis</taxon>
    </lineage>
</organism>
<dbReference type="Proteomes" id="UP001239397">
    <property type="component" value="Chromosome"/>
</dbReference>
<keyword evidence="3" id="KW-1185">Reference proteome</keyword>
<dbReference type="KEGG" id="amog:QRX60_29745"/>
<keyword evidence="1" id="KW-0472">Membrane</keyword>
<protein>
    <submittedName>
        <fullName evidence="2">Uncharacterized protein</fullName>
    </submittedName>
</protein>
<evidence type="ECO:0000256" key="1">
    <source>
        <dbReference type="SAM" id="Phobius"/>
    </source>
</evidence>
<accession>A0A9Y2JGW2</accession>
<sequence length="111" mass="12149">MHAFGMLVLLGLGIVAVSGIAARWLTLVREFWAVALVVLGVATAWIADFDLFSAWTLAVRSHALGIVFTGIAVAGAGYFWREVLLFLESLSRKHTDEARTLEKAQNLHRVA</sequence>
<keyword evidence="1" id="KW-0812">Transmembrane</keyword>
<proteinExistence type="predicted"/>
<keyword evidence="1" id="KW-1133">Transmembrane helix</keyword>
<reference evidence="2 3" key="1">
    <citation type="submission" date="2023-06" db="EMBL/GenBank/DDBJ databases">
        <authorList>
            <person name="Oyuntsetseg B."/>
            <person name="Kim S.B."/>
        </authorList>
    </citation>
    <scope>NUCLEOTIDE SEQUENCE [LARGE SCALE GENOMIC DNA]</scope>
    <source>
        <strain evidence="2 3">4-36</strain>
    </source>
</reference>